<organism evidence="2">
    <name type="scientific">Sesamum radiatum</name>
    <name type="common">Black benniseed</name>
    <dbReference type="NCBI Taxonomy" id="300843"/>
    <lineage>
        <taxon>Eukaryota</taxon>
        <taxon>Viridiplantae</taxon>
        <taxon>Streptophyta</taxon>
        <taxon>Embryophyta</taxon>
        <taxon>Tracheophyta</taxon>
        <taxon>Spermatophyta</taxon>
        <taxon>Magnoliopsida</taxon>
        <taxon>eudicotyledons</taxon>
        <taxon>Gunneridae</taxon>
        <taxon>Pentapetalae</taxon>
        <taxon>asterids</taxon>
        <taxon>lamiids</taxon>
        <taxon>Lamiales</taxon>
        <taxon>Pedaliaceae</taxon>
        <taxon>Sesamum</taxon>
    </lineage>
</organism>
<feature type="region of interest" description="Disordered" evidence="1">
    <location>
        <begin position="1"/>
        <end position="50"/>
    </location>
</feature>
<reference evidence="2" key="1">
    <citation type="submission" date="2020-06" db="EMBL/GenBank/DDBJ databases">
        <authorList>
            <person name="Li T."/>
            <person name="Hu X."/>
            <person name="Zhang T."/>
            <person name="Song X."/>
            <person name="Zhang H."/>
            <person name="Dai N."/>
            <person name="Sheng W."/>
            <person name="Hou X."/>
            <person name="Wei L."/>
        </authorList>
    </citation>
    <scope>NUCLEOTIDE SEQUENCE</scope>
    <source>
        <strain evidence="2">G02</strain>
        <tissue evidence="2">Leaf</tissue>
    </source>
</reference>
<evidence type="ECO:0000256" key="1">
    <source>
        <dbReference type="SAM" id="MobiDB-lite"/>
    </source>
</evidence>
<proteinExistence type="predicted"/>
<name>A0AAW2V439_SESRA</name>
<protein>
    <submittedName>
        <fullName evidence="2">Uncharacterized protein</fullName>
    </submittedName>
</protein>
<dbReference type="EMBL" id="JACGWJ010000004">
    <property type="protein sequence ID" value="KAL0423405.1"/>
    <property type="molecule type" value="Genomic_DNA"/>
</dbReference>
<comment type="caution">
    <text evidence="2">The sequence shown here is derived from an EMBL/GenBank/DDBJ whole genome shotgun (WGS) entry which is preliminary data.</text>
</comment>
<accession>A0AAW2V439</accession>
<gene>
    <name evidence="2" type="ORF">Sradi_0875300</name>
</gene>
<evidence type="ECO:0000313" key="2">
    <source>
        <dbReference type="EMBL" id="KAL0423405.1"/>
    </source>
</evidence>
<feature type="compositionally biased region" description="Basic and acidic residues" evidence="1">
    <location>
        <begin position="12"/>
        <end position="27"/>
    </location>
</feature>
<sequence>MTNKAETILTAKTEREERTTPCKKPEGKSSVSAELKESCASAAHPAAVSR</sequence>
<reference evidence="2" key="2">
    <citation type="journal article" date="2024" name="Plant">
        <title>Genomic evolution and insights into agronomic trait innovations of Sesamum species.</title>
        <authorList>
            <person name="Miao H."/>
            <person name="Wang L."/>
            <person name="Qu L."/>
            <person name="Liu H."/>
            <person name="Sun Y."/>
            <person name="Le M."/>
            <person name="Wang Q."/>
            <person name="Wei S."/>
            <person name="Zheng Y."/>
            <person name="Lin W."/>
            <person name="Duan Y."/>
            <person name="Cao H."/>
            <person name="Xiong S."/>
            <person name="Wang X."/>
            <person name="Wei L."/>
            <person name="Li C."/>
            <person name="Ma Q."/>
            <person name="Ju M."/>
            <person name="Zhao R."/>
            <person name="Li G."/>
            <person name="Mu C."/>
            <person name="Tian Q."/>
            <person name="Mei H."/>
            <person name="Zhang T."/>
            <person name="Gao T."/>
            <person name="Zhang H."/>
        </authorList>
    </citation>
    <scope>NUCLEOTIDE SEQUENCE</scope>
    <source>
        <strain evidence="2">G02</strain>
    </source>
</reference>
<dbReference type="AlphaFoldDB" id="A0AAW2V439"/>